<proteinExistence type="predicted"/>
<dbReference type="Pfam" id="PF15980">
    <property type="entry name" value="ComGF"/>
    <property type="match status" value="1"/>
</dbReference>
<dbReference type="Proteomes" id="UP001303701">
    <property type="component" value="Chromosome"/>
</dbReference>
<name>A0ABY9WBB7_9BACI</name>
<dbReference type="EMBL" id="CP134501">
    <property type="protein sequence ID" value="WNF32110.1"/>
    <property type="molecule type" value="Genomic_DNA"/>
</dbReference>
<organism evidence="1 2">
    <name type="scientific">Aeribacillus composti</name>
    <dbReference type="NCBI Taxonomy" id="1868734"/>
    <lineage>
        <taxon>Bacteria</taxon>
        <taxon>Bacillati</taxon>
        <taxon>Bacillota</taxon>
        <taxon>Bacilli</taxon>
        <taxon>Bacillales</taxon>
        <taxon>Bacillaceae</taxon>
        <taxon>Aeribacillus</taxon>
    </lineage>
</organism>
<dbReference type="RefSeq" id="WP_133309105.1">
    <property type="nucleotide sequence ID" value="NZ_CP134501.1"/>
</dbReference>
<dbReference type="GeneID" id="301126820"/>
<evidence type="ECO:0000313" key="2">
    <source>
        <dbReference type="Proteomes" id="UP001303701"/>
    </source>
</evidence>
<keyword evidence="2" id="KW-1185">Reference proteome</keyword>
<dbReference type="InterPro" id="IPR016977">
    <property type="entry name" value="ComGF"/>
</dbReference>
<sequence length="163" mass="18807">MLNYVFFRMKMQNKRFAATFMNNKGYTAANMLIAFLATTIIISSFAPMLSFFLKLNTRQQDLHPSEWNLFLIELHREIKTSQQIMVKQNVLQYKNQKGEVVTLSQYNDLLRYQVDGKGHVIVLRGVQAAHFIPITHGVKIEITSLEGKRFEGTIRDVKGVIPD</sequence>
<accession>A0ABY9WBB7</accession>
<protein>
    <submittedName>
        <fullName evidence="1">Competence type IV pilus minor pilin ComGF</fullName>
    </submittedName>
</protein>
<reference evidence="1 2" key="1">
    <citation type="submission" date="2023-09" db="EMBL/GenBank/DDBJ databases">
        <title>Different Types of Thermotolerant Ring-Cleaving Dioxygenases derived from Aeribacillus composti HB-1 applied for multiple aromatic hydrocarbons removal.</title>
        <authorList>
            <person name="Cao L."/>
            <person name="Li M."/>
            <person name="Ma T."/>
        </authorList>
    </citation>
    <scope>NUCLEOTIDE SEQUENCE [LARGE SCALE GENOMIC DNA]</scope>
    <source>
        <strain evidence="1 2">HB-1</strain>
    </source>
</reference>
<gene>
    <name evidence="1" type="primary">comGF</name>
    <name evidence="1" type="ORF">RI196_12570</name>
</gene>
<dbReference type="NCBIfam" id="NF041002">
    <property type="entry name" value="pilin_ComGF"/>
    <property type="match status" value="1"/>
</dbReference>
<evidence type="ECO:0000313" key="1">
    <source>
        <dbReference type="EMBL" id="WNF32110.1"/>
    </source>
</evidence>